<dbReference type="SUPFAM" id="SSF52540">
    <property type="entry name" value="P-loop containing nucleoside triphosphate hydrolases"/>
    <property type="match status" value="1"/>
</dbReference>
<accession>A0A132MLT2</accession>
<dbReference type="STRING" id="1469144.LI90_453"/>
<dbReference type="Proteomes" id="UP000070188">
    <property type="component" value="Unassembled WGS sequence"/>
</dbReference>
<feature type="compositionally biased region" description="Pro residues" evidence="1">
    <location>
        <begin position="353"/>
        <end position="365"/>
    </location>
</feature>
<feature type="region of interest" description="Disordered" evidence="1">
    <location>
        <begin position="1"/>
        <end position="32"/>
    </location>
</feature>
<dbReference type="PATRIC" id="fig|1469144.10.peg.548"/>
<gene>
    <name evidence="2" type="ORF">LI90_453</name>
</gene>
<reference evidence="3" key="1">
    <citation type="submission" date="2015-04" db="EMBL/GenBank/DDBJ databases">
        <title>Physiological reanalysis, assessment of diazotrophy, and genome sequences of multiple isolates of Streptomyces thermoautotrophicus.</title>
        <authorList>
            <person name="MacKellar D.C."/>
            <person name="Lieber L."/>
            <person name="Norman J."/>
            <person name="Bolger A."/>
            <person name="Tobin C."/>
            <person name="Murray J.W."/>
            <person name="Chang R."/>
            <person name="Ford T."/>
            <person name="Nguyen P.Q."/>
            <person name="Woodward J."/>
            <person name="Permingeat H."/>
            <person name="Joshi N.S."/>
            <person name="Silver P.A."/>
            <person name="Usadel B."/>
            <person name="Rutherford A.W."/>
            <person name="Friesen M."/>
            <person name="Prell J."/>
        </authorList>
    </citation>
    <scope>NUCLEOTIDE SEQUENCE [LARGE SCALE GENOMIC DNA]</scope>
    <source>
        <strain evidence="3">H1</strain>
    </source>
</reference>
<keyword evidence="3" id="KW-1185">Reference proteome</keyword>
<dbReference type="InterPro" id="IPR016024">
    <property type="entry name" value="ARM-type_fold"/>
</dbReference>
<dbReference type="EMBL" id="LAXD01000001">
    <property type="protein sequence ID" value="KWW98824.1"/>
    <property type="molecule type" value="Genomic_DNA"/>
</dbReference>
<dbReference type="InterPro" id="IPR027417">
    <property type="entry name" value="P-loop_NTPase"/>
</dbReference>
<name>A0A132MLT2_9ACTN</name>
<comment type="caution">
    <text evidence="2">The sequence shown here is derived from an EMBL/GenBank/DDBJ whole genome shotgun (WGS) entry which is preliminary data.</text>
</comment>
<feature type="region of interest" description="Disordered" evidence="1">
    <location>
        <begin position="339"/>
        <end position="369"/>
    </location>
</feature>
<dbReference type="SUPFAM" id="SSF48371">
    <property type="entry name" value="ARM repeat"/>
    <property type="match status" value="1"/>
</dbReference>
<proteinExistence type="predicted"/>
<protein>
    <submittedName>
        <fullName evidence="2">Uncharacterized protein</fullName>
    </submittedName>
</protein>
<dbReference type="AlphaFoldDB" id="A0A132MLT2"/>
<organism evidence="2 3">
    <name type="scientific">Carbonactinospora thermoautotrophica</name>
    <dbReference type="NCBI Taxonomy" id="1469144"/>
    <lineage>
        <taxon>Bacteria</taxon>
        <taxon>Bacillati</taxon>
        <taxon>Actinomycetota</taxon>
        <taxon>Actinomycetes</taxon>
        <taxon>Kitasatosporales</taxon>
        <taxon>Carbonactinosporaceae</taxon>
        <taxon>Carbonactinospora</taxon>
    </lineage>
</organism>
<evidence type="ECO:0000313" key="2">
    <source>
        <dbReference type="EMBL" id="KWW98824.1"/>
    </source>
</evidence>
<evidence type="ECO:0000256" key="1">
    <source>
        <dbReference type="SAM" id="MobiDB-lite"/>
    </source>
</evidence>
<evidence type="ECO:0000313" key="3">
    <source>
        <dbReference type="Proteomes" id="UP000070188"/>
    </source>
</evidence>
<sequence length="716" mass="80049">MPGPREGADPGTGGPPEIEPPQEQQEQENSGPVLEHLAGKVISNIGNLTIKAKNVTLGSSYGGMHATDGEDSEDAGEDDAARDLRLVPLGQQLQEARRVFYAPDWYWGARRKLTGRLVFLQGRPGVGKYTAALNLLAELHLKDVLLLESDQELTEFSWIEDGCGYLLEKLVRERAAALREEDALRLAAALDRHRSYLVVTLDGGISPQVGDHKKYLASAESYPDPHRVLRRHLEHLLGEDAWLDDLVDARVEELLKEEPPPGQVARMAEELARVHRGEETLDEAVDALRRRAETEAPRLLGKCARAEDRARMLAVAVYEGRDWSLVEQEARRLLDHVTRARGTPEALGAAPSPSEPESPPAPPEPVFGDTREQRLERIEARCAPFREERRGSYRYRVEPVCFRVHGLAEALLKHVWREHEAARELLLGWLADAPKDHGLHLVAAHRAGEMARQLSGYQVLKPFREWARSDDSRLRQMAAEALAAAAEDPVLAIQVRERFRRWVRAGWQFRWTAATVCGGSFGASRPQLALEWLGELASYPSEADGQAEVVKAVISSLQQLFTAPTLRRRVLDTLREWIEGGTAVQRKTGLLALASILKPDPRRSRFFRPGDLPGQLQQEGLEELVAGLLWQALNHWYEPFRDVIFDWMNQASGQAMAGLLEKVLAQGESSGTARLVDDLERQGVPDPDLTRVLREARDAWLRDMAAQIGQMEMNHG</sequence>